<keyword evidence="2" id="KW-1185">Reference proteome</keyword>
<dbReference type="Proteomes" id="UP000805704">
    <property type="component" value="Chromosome 11"/>
</dbReference>
<proteinExistence type="predicted"/>
<organism evidence="1 2">
    <name type="scientific">Nibea albiflora</name>
    <name type="common">Yellow drum</name>
    <name type="synonym">Corvina albiflora</name>
    <dbReference type="NCBI Taxonomy" id="240163"/>
    <lineage>
        <taxon>Eukaryota</taxon>
        <taxon>Metazoa</taxon>
        <taxon>Chordata</taxon>
        <taxon>Craniata</taxon>
        <taxon>Vertebrata</taxon>
        <taxon>Euteleostomi</taxon>
        <taxon>Actinopterygii</taxon>
        <taxon>Neopterygii</taxon>
        <taxon>Teleostei</taxon>
        <taxon>Neoteleostei</taxon>
        <taxon>Acanthomorphata</taxon>
        <taxon>Eupercaria</taxon>
        <taxon>Sciaenidae</taxon>
        <taxon>Nibea</taxon>
    </lineage>
</organism>
<accession>A0ACB7FHP7</accession>
<protein>
    <submittedName>
        <fullName evidence="1">Nesprin-3</fullName>
    </submittedName>
</protein>
<evidence type="ECO:0000313" key="1">
    <source>
        <dbReference type="EMBL" id="KAG8013684.1"/>
    </source>
</evidence>
<name>A0ACB7FHP7_NIBAL</name>
<evidence type="ECO:0000313" key="2">
    <source>
        <dbReference type="Proteomes" id="UP000805704"/>
    </source>
</evidence>
<dbReference type="EMBL" id="CM024799">
    <property type="protein sequence ID" value="KAG8013684.1"/>
    <property type="molecule type" value="Genomic_DNA"/>
</dbReference>
<comment type="caution">
    <text evidence="1">The sequence shown here is derived from an EMBL/GenBank/DDBJ whole genome shotgun (WGS) entry which is preliminary data.</text>
</comment>
<sequence>LFFSGPPLAMTQQEQQEFTESVEAALSWMRAIQERLRANDNTQGPRDALEARLRETEKIHLSEHEGRVKMEVALVAAEILLQTKDEELRNHTHAKLKDLKSQWEETCTYIIHCHSRIEWVWLHWSEYLKAYEEFELWLTRQQRSLDVRVELQLGVKEKLWQVDQQRVAVSDVHNQATLLERLLDEAAALHNRTQDPSVEPQAQERLQEAYNDVRDRAEERLSLLQKIAEEHQTYQGSVQRFQSWLLSKTKELTDLMEKEDTAENKLKALQALDDSVAGEEKTLQHIEGMAEAVRANTSPAGAEMVVEEAEELRLGWLRLRQGLCEAEDGLRSSLDSHSQYMARCQRLGEDINRLRVLMQGLDQELEGSLQAGDRADCTEEQILGQWKKYTGVRNALAGEESQVELLKAQLKELFRFSGDSRHLSDDVLAVVKEHQSVKCRASRLCSESESGLRSILQDPLLVYAQWSHMVSQVLEASSDVTDFSHIAMLVQNIEHLLKDSVQLQERLSLLQVKGDLLDSVFGPERSDGLQDELSAAIRNRELLHNQLLQRKSRLQVSVIFEALVKHPCEYKCITHLCFHIQGLISRTKDFGDAYELIRSKLTTLRDRLMTAGGPQPDILAKKSQSDQFRVIQKDLEECEAHIIALETLVSSSQSYRTQFERLYAEWRQLHKDVRVKLHESEENIAQHESFYESLLNIQKWLMIMRQKLESFHGPSGEWSIEGRQHEAERALGEFPEKELQLQQMEVQGQGVLKKTSEEGQVHILRDIKRLQESWFALYNMSLNLHRLLNSSTEQTESDLWRVGGFSVDNMSLTSELSLGAGDSQVRAGSSRSQRGQQQDKPAEGYGALASSGPGRGGSLEGQAGEGVMMGQARWIQGHGEGRLILTGQSNEHLSTSRTSEDSGRSFIGDEEDSAWSIRGRAGQKVSKDSTAQEGRLSSGEGSKEAREGLSPGGGGGAFMVFRRDTAKPTTPTQHTVRGTGEYTSRRREFEAWLSRQNELLSGILSTRGATLSAKELKIRHDTLKALRAEVACGQEQFQLLLQESHQSSEAGAGPAEDQSLEELRYRWMLYKSKMKDVGDVRARTTAKRVKAKQEEEDVTGKVQKRPGLLQRVCRLALPLWLFLLALLLLAFLLPLMDEGNSCSLSNNFARSFKIMLRYDGPPPT</sequence>
<reference evidence="1" key="1">
    <citation type="submission" date="2020-04" db="EMBL/GenBank/DDBJ databases">
        <title>A chromosome-scale assembly and high-density genetic map of the yellow drum (Nibea albiflora) genome.</title>
        <authorList>
            <person name="Xu D."/>
            <person name="Zhang W."/>
            <person name="Chen R."/>
            <person name="Tan P."/>
            <person name="Wang L."/>
            <person name="Song H."/>
            <person name="Tian L."/>
            <person name="Zhu Q."/>
            <person name="Wang B."/>
        </authorList>
    </citation>
    <scope>NUCLEOTIDE SEQUENCE</scope>
    <source>
        <strain evidence="1">ZJHYS-2018</strain>
    </source>
</reference>
<gene>
    <name evidence="1" type="primary">SYNE3</name>
    <name evidence="1" type="ORF">GBF38_022168</name>
</gene>
<feature type="non-terminal residue" evidence="1">
    <location>
        <position position="1"/>
    </location>
</feature>